<proteinExistence type="predicted"/>
<reference evidence="4" key="1">
    <citation type="submission" date="2021-09" db="EMBL/GenBank/DDBJ databases">
        <authorList>
            <consortium name="AG Swart"/>
            <person name="Singh M."/>
            <person name="Singh A."/>
            <person name="Seah K."/>
            <person name="Emmerich C."/>
        </authorList>
    </citation>
    <scope>NUCLEOTIDE SEQUENCE</scope>
    <source>
        <strain evidence="4">ATCC30299</strain>
    </source>
</reference>
<accession>A0AAU9JN68</accession>
<dbReference type="Gene3D" id="2.120.10.80">
    <property type="entry name" value="Kelch-type beta propeller"/>
    <property type="match status" value="2"/>
</dbReference>
<evidence type="ECO:0000259" key="3">
    <source>
        <dbReference type="PROSITE" id="PS50097"/>
    </source>
</evidence>
<dbReference type="Proteomes" id="UP001162131">
    <property type="component" value="Unassembled WGS sequence"/>
</dbReference>
<dbReference type="Pfam" id="PF00651">
    <property type="entry name" value="BTB"/>
    <property type="match status" value="1"/>
</dbReference>
<dbReference type="Pfam" id="PF01344">
    <property type="entry name" value="Kelch_1"/>
    <property type="match status" value="1"/>
</dbReference>
<keyword evidence="5" id="KW-1185">Reference proteome</keyword>
<dbReference type="SUPFAM" id="SSF117281">
    <property type="entry name" value="Kelch motif"/>
    <property type="match status" value="2"/>
</dbReference>
<dbReference type="PANTHER" id="PTHR46093">
    <property type="entry name" value="ACYL-COA-BINDING DOMAIN-CONTAINING PROTEIN 5"/>
    <property type="match status" value="1"/>
</dbReference>
<evidence type="ECO:0000256" key="2">
    <source>
        <dbReference type="ARBA" id="ARBA00022737"/>
    </source>
</evidence>
<keyword evidence="1" id="KW-0880">Kelch repeat</keyword>
<dbReference type="PROSITE" id="PS50097">
    <property type="entry name" value="BTB"/>
    <property type="match status" value="1"/>
</dbReference>
<keyword evidence="2" id="KW-0677">Repeat</keyword>
<organism evidence="4 5">
    <name type="scientific">Blepharisma stoltei</name>
    <dbReference type="NCBI Taxonomy" id="1481888"/>
    <lineage>
        <taxon>Eukaryota</taxon>
        <taxon>Sar</taxon>
        <taxon>Alveolata</taxon>
        <taxon>Ciliophora</taxon>
        <taxon>Postciliodesmatophora</taxon>
        <taxon>Heterotrichea</taxon>
        <taxon>Heterotrichida</taxon>
        <taxon>Blepharismidae</taxon>
        <taxon>Blepharisma</taxon>
    </lineage>
</organism>
<dbReference type="PANTHER" id="PTHR46093:SF3">
    <property type="entry name" value="ACYL-COA-BINDING DOMAIN-CONTAINING PROTEIN 4"/>
    <property type="match status" value="1"/>
</dbReference>
<dbReference type="InterPro" id="IPR000210">
    <property type="entry name" value="BTB/POZ_dom"/>
</dbReference>
<evidence type="ECO:0000313" key="5">
    <source>
        <dbReference type="Proteomes" id="UP001162131"/>
    </source>
</evidence>
<evidence type="ECO:0000313" key="4">
    <source>
        <dbReference type="EMBL" id="CAG9328682.1"/>
    </source>
</evidence>
<dbReference type="CDD" id="cd14733">
    <property type="entry name" value="BACK"/>
    <property type="match status" value="1"/>
</dbReference>
<sequence length="496" mass="57201">MITNKSKQWKLWTEVKGTPPSTRNCHTSTIFNYYMIIFGGKEGEGHKRLINDIHALDLENKEWLSDIQIRGNPPEPRTGHTAALYGKLIIIYGGWNGSKLLNDAHFLDLSEGIRNPEWQEIKPRGEATRRQFHTANVIGAKMFVFGGGDGKLWLNDLSYLDLNTLEWRSCQASGHIPPGRLQHTAISVGRFIYVFGGEPDRHRQLNDMYVLDTKIYNWKQINFHGCMLPPSPRVSTTSCLINKAIYFFGGYDGTEWLNDTCSFDTVTQQWIIPEISYEGEVPEPRCRHTSNFYQGKIIVFGGNDCDRSFNDLHILPIMERQTNIRESELVQNMKNLLDSSTFSDITFIVEGREIKAHKNILYTRCEHFKVMLTSGLRESIESVIEIPNISYEVFNAVLVFIYTDWVDLDDDLAPRLLEAANMFLLKRLKNLCENYMAQIISLENLIDFICLAEIHHATELKRVCMEYAMEHFEIVVKLPNFENLSKKVMVELLQMI</sequence>
<dbReference type="SMART" id="SM00225">
    <property type="entry name" value="BTB"/>
    <property type="match status" value="1"/>
</dbReference>
<gene>
    <name evidence="4" type="ORF">BSTOLATCC_MIC46674</name>
</gene>
<dbReference type="Pfam" id="PF07707">
    <property type="entry name" value="BACK"/>
    <property type="match status" value="1"/>
</dbReference>
<name>A0AAU9JN68_9CILI</name>
<dbReference type="SUPFAM" id="SSF54695">
    <property type="entry name" value="POZ domain"/>
    <property type="match status" value="1"/>
</dbReference>
<comment type="caution">
    <text evidence="4">The sequence shown here is derived from an EMBL/GenBank/DDBJ whole genome shotgun (WGS) entry which is preliminary data.</text>
</comment>
<dbReference type="InterPro" id="IPR006652">
    <property type="entry name" value="Kelch_1"/>
</dbReference>
<dbReference type="Pfam" id="PF24681">
    <property type="entry name" value="Kelch_KLHDC2_KLHL20_DRC7"/>
    <property type="match status" value="1"/>
</dbReference>
<dbReference type="Gene3D" id="3.30.710.10">
    <property type="entry name" value="Potassium Channel Kv1.1, Chain A"/>
    <property type="match status" value="1"/>
</dbReference>
<protein>
    <recommendedName>
        <fullName evidence="3">BTB domain-containing protein</fullName>
    </recommendedName>
</protein>
<dbReference type="InterPro" id="IPR011705">
    <property type="entry name" value="BACK"/>
</dbReference>
<evidence type="ECO:0000256" key="1">
    <source>
        <dbReference type="ARBA" id="ARBA00022441"/>
    </source>
</evidence>
<dbReference type="AlphaFoldDB" id="A0AAU9JN68"/>
<dbReference type="EMBL" id="CAJZBQ010000046">
    <property type="protein sequence ID" value="CAG9328682.1"/>
    <property type="molecule type" value="Genomic_DNA"/>
</dbReference>
<dbReference type="InterPro" id="IPR011333">
    <property type="entry name" value="SKP1/BTB/POZ_sf"/>
</dbReference>
<feature type="domain" description="BTB" evidence="3">
    <location>
        <begin position="343"/>
        <end position="410"/>
    </location>
</feature>
<dbReference type="InterPro" id="IPR015915">
    <property type="entry name" value="Kelch-typ_b-propeller"/>
</dbReference>